<evidence type="ECO:0000313" key="7">
    <source>
        <dbReference type="Proteomes" id="UP000824120"/>
    </source>
</evidence>
<dbReference type="InterPro" id="IPR006564">
    <property type="entry name" value="Znf_PMZ"/>
</dbReference>
<comment type="caution">
    <text evidence="6">The sequence shown here is derived from an EMBL/GenBank/DDBJ whole genome shotgun (WGS) entry which is preliminary data.</text>
</comment>
<keyword evidence="1" id="KW-0479">Metal-binding</keyword>
<organism evidence="6 7">
    <name type="scientific">Solanum commersonii</name>
    <name type="common">Commerson's wild potato</name>
    <name type="synonym">Commerson's nightshade</name>
    <dbReference type="NCBI Taxonomy" id="4109"/>
    <lineage>
        <taxon>Eukaryota</taxon>
        <taxon>Viridiplantae</taxon>
        <taxon>Streptophyta</taxon>
        <taxon>Embryophyta</taxon>
        <taxon>Tracheophyta</taxon>
        <taxon>Spermatophyta</taxon>
        <taxon>Magnoliopsida</taxon>
        <taxon>eudicotyledons</taxon>
        <taxon>Gunneridae</taxon>
        <taxon>Pentapetalae</taxon>
        <taxon>asterids</taxon>
        <taxon>lamiids</taxon>
        <taxon>Solanales</taxon>
        <taxon>Solanaceae</taxon>
        <taxon>Solanoideae</taxon>
        <taxon>Solaneae</taxon>
        <taxon>Solanum</taxon>
    </lineage>
</organism>
<reference evidence="6 7" key="1">
    <citation type="submission" date="2020-09" db="EMBL/GenBank/DDBJ databases">
        <title>De no assembly of potato wild relative species, Solanum commersonii.</title>
        <authorList>
            <person name="Cho K."/>
        </authorList>
    </citation>
    <scope>NUCLEOTIDE SEQUENCE [LARGE SCALE GENOMIC DNA]</scope>
    <source>
        <strain evidence="6">LZ3.2</strain>
        <tissue evidence="6">Leaf</tissue>
    </source>
</reference>
<accession>A0A9J5YQ26</accession>
<dbReference type="Proteomes" id="UP000824120">
    <property type="component" value="Chromosome 6"/>
</dbReference>
<proteinExistence type="predicted"/>
<protein>
    <recommendedName>
        <fullName evidence="5">SWIM-type domain-containing protein</fullName>
    </recommendedName>
</protein>
<dbReference type="OrthoDB" id="1938144at2759"/>
<evidence type="ECO:0000259" key="5">
    <source>
        <dbReference type="PROSITE" id="PS50966"/>
    </source>
</evidence>
<dbReference type="SMART" id="SM00575">
    <property type="entry name" value="ZnF_PMZ"/>
    <property type="match status" value="1"/>
</dbReference>
<dbReference type="AlphaFoldDB" id="A0A9J5YQ26"/>
<feature type="domain" description="SWIM-type" evidence="5">
    <location>
        <begin position="191"/>
        <end position="223"/>
    </location>
</feature>
<keyword evidence="3" id="KW-0862">Zinc</keyword>
<evidence type="ECO:0000313" key="6">
    <source>
        <dbReference type="EMBL" id="KAG5601824.1"/>
    </source>
</evidence>
<keyword evidence="7" id="KW-1185">Reference proteome</keyword>
<dbReference type="GO" id="GO:0008270">
    <property type="term" value="F:zinc ion binding"/>
    <property type="evidence" value="ECO:0007669"/>
    <property type="project" value="UniProtKB-KW"/>
</dbReference>
<evidence type="ECO:0000256" key="1">
    <source>
        <dbReference type="ARBA" id="ARBA00022723"/>
    </source>
</evidence>
<name>A0A9J5YQ26_SOLCO</name>
<dbReference type="Pfam" id="PF04434">
    <property type="entry name" value="SWIM"/>
    <property type="match status" value="1"/>
</dbReference>
<evidence type="ECO:0000256" key="2">
    <source>
        <dbReference type="ARBA" id="ARBA00022771"/>
    </source>
</evidence>
<sequence length="272" mass="30620">MNISILLRHSGIWVSEVKYERYKSAEIVVGQSISFLNLKAAISAELDIDISRKSIEISYIVEGNSSLMKIKNDMGVNLYLEVKKSEPGFAMYPLCIDTNEKIGGDVHNFDGTCGEITCVEGTTQIRQLYKDKATLVDVMAKYKIKNNFNCKVKRSDRQRPIVVVDGAHLGGAYKRTFVSASTLNGASGRRYIVCLERKVCSCGRFQVDEILCAHAIAILRENNVKDMHPYCSDYYKSDTLAKTYEIPMVPMPIKKIGHPDDVVKPYPPRYDD</sequence>
<keyword evidence="2 4" id="KW-0863">Zinc-finger</keyword>
<evidence type="ECO:0000256" key="4">
    <source>
        <dbReference type="PROSITE-ProRule" id="PRU00325"/>
    </source>
</evidence>
<evidence type="ECO:0000256" key="3">
    <source>
        <dbReference type="ARBA" id="ARBA00022833"/>
    </source>
</evidence>
<dbReference type="PROSITE" id="PS50966">
    <property type="entry name" value="ZF_SWIM"/>
    <property type="match status" value="1"/>
</dbReference>
<dbReference type="EMBL" id="JACXVP010000006">
    <property type="protein sequence ID" value="KAG5601824.1"/>
    <property type="molecule type" value="Genomic_DNA"/>
</dbReference>
<gene>
    <name evidence="6" type="ORF">H5410_033194</name>
</gene>
<dbReference type="InterPro" id="IPR007527">
    <property type="entry name" value="Znf_SWIM"/>
</dbReference>